<evidence type="ECO:0000259" key="9">
    <source>
        <dbReference type="Pfam" id="PF13537"/>
    </source>
</evidence>
<dbReference type="InterPro" id="IPR001962">
    <property type="entry name" value="Asn_synthase"/>
</dbReference>
<dbReference type="Proteomes" id="UP000234845">
    <property type="component" value="Unassembled WGS sequence"/>
</dbReference>
<dbReference type="InterPro" id="IPR051786">
    <property type="entry name" value="ASN_synthetase/amidase"/>
</dbReference>
<evidence type="ECO:0000313" key="10">
    <source>
        <dbReference type="EMBL" id="PLW81512.1"/>
    </source>
</evidence>
<evidence type="ECO:0000256" key="1">
    <source>
        <dbReference type="ARBA" id="ARBA00005187"/>
    </source>
</evidence>
<organism evidence="10 11">
    <name type="scientific">Kineobactrum sediminis</name>
    <dbReference type="NCBI Taxonomy" id="1905677"/>
    <lineage>
        <taxon>Bacteria</taxon>
        <taxon>Pseudomonadati</taxon>
        <taxon>Pseudomonadota</taxon>
        <taxon>Gammaproteobacteria</taxon>
        <taxon>Cellvibrionales</taxon>
        <taxon>Halieaceae</taxon>
        <taxon>Kineobactrum</taxon>
    </lineage>
</organism>
<dbReference type="GO" id="GO:0004066">
    <property type="term" value="F:asparagine synthase (glutamine-hydrolyzing) activity"/>
    <property type="evidence" value="ECO:0007669"/>
    <property type="project" value="UniProtKB-EC"/>
</dbReference>
<dbReference type="Gene3D" id="3.40.50.620">
    <property type="entry name" value="HUPs"/>
    <property type="match status" value="2"/>
</dbReference>
<dbReference type="OrthoDB" id="9763290at2"/>
<keyword evidence="11" id="KW-1185">Reference proteome</keyword>
<comment type="similarity">
    <text evidence="2">Belongs to the asparagine synthetase family.</text>
</comment>
<reference evidence="11" key="1">
    <citation type="submission" date="2017-11" db="EMBL/GenBank/DDBJ databases">
        <title>The draft genome sequence of Chromatocurvus sp. F02.</title>
        <authorList>
            <person name="Du Z.-J."/>
            <person name="Chang Y.-Q."/>
        </authorList>
    </citation>
    <scope>NUCLEOTIDE SEQUENCE [LARGE SCALE GENOMIC DNA]</scope>
    <source>
        <strain evidence="11">F02</strain>
    </source>
</reference>
<dbReference type="Pfam" id="PF00733">
    <property type="entry name" value="Asn_synthase"/>
    <property type="match status" value="1"/>
</dbReference>
<dbReference type="PANTHER" id="PTHR43284">
    <property type="entry name" value="ASPARAGINE SYNTHETASE (GLUTAMINE-HYDROLYZING)"/>
    <property type="match status" value="1"/>
</dbReference>
<dbReference type="AlphaFoldDB" id="A0A2N5XZE5"/>
<evidence type="ECO:0000256" key="4">
    <source>
        <dbReference type="ARBA" id="ARBA00022741"/>
    </source>
</evidence>
<dbReference type="CDD" id="cd01991">
    <property type="entry name" value="Asn_synthase_B_C"/>
    <property type="match status" value="1"/>
</dbReference>
<dbReference type="SUPFAM" id="SSF52402">
    <property type="entry name" value="Adenine nucleotide alpha hydrolases-like"/>
    <property type="match status" value="1"/>
</dbReference>
<accession>A0A2N5XZE5</accession>
<comment type="caution">
    <text evidence="10">The sequence shown here is derived from an EMBL/GenBank/DDBJ whole genome shotgun (WGS) entry which is preliminary data.</text>
</comment>
<evidence type="ECO:0000259" key="8">
    <source>
        <dbReference type="Pfam" id="PF00733"/>
    </source>
</evidence>
<dbReference type="GO" id="GO:0005829">
    <property type="term" value="C:cytosol"/>
    <property type="evidence" value="ECO:0007669"/>
    <property type="project" value="TreeGrafter"/>
</dbReference>
<keyword evidence="5" id="KW-0067">ATP-binding</keyword>
<dbReference type="GO" id="GO:0006529">
    <property type="term" value="P:asparagine biosynthetic process"/>
    <property type="evidence" value="ECO:0007669"/>
    <property type="project" value="InterPro"/>
</dbReference>
<dbReference type="EMBL" id="PKLZ01000012">
    <property type="protein sequence ID" value="PLW81512.1"/>
    <property type="molecule type" value="Genomic_DNA"/>
</dbReference>
<evidence type="ECO:0000313" key="11">
    <source>
        <dbReference type="Proteomes" id="UP000234845"/>
    </source>
</evidence>
<dbReference type="EC" id="6.3.5.4" evidence="3"/>
<comment type="pathway">
    <text evidence="1">Amino-acid biosynthesis; L-asparagine biosynthesis; L-asparagine from L-aspartate (L-Gln route): step 1/1.</text>
</comment>
<dbReference type="Pfam" id="PF13537">
    <property type="entry name" value="GATase_7"/>
    <property type="match status" value="1"/>
</dbReference>
<dbReference type="PANTHER" id="PTHR43284:SF1">
    <property type="entry name" value="ASPARAGINE SYNTHETASE"/>
    <property type="match status" value="1"/>
</dbReference>
<dbReference type="InterPro" id="IPR014729">
    <property type="entry name" value="Rossmann-like_a/b/a_fold"/>
</dbReference>
<evidence type="ECO:0000256" key="6">
    <source>
        <dbReference type="ARBA" id="ARBA00048741"/>
    </source>
</evidence>
<name>A0A2N5XZE5_9GAMM</name>
<comment type="catalytic activity">
    <reaction evidence="6">
        <text>L-aspartate + L-glutamine + ATP + H2O = L-asparagine + L-glutamate + AMP + diphosphate + H(+)</text>
        <dbReference type="Rhea" id="RHEA:12228"/>
        <dbReference type="ChEBI" id="CHEBI:15377"/>
        <dbReference type="ChEBI" id="CHEBI:15378"/>
        <dbReference type="ChEBI" id="CHEBI:29985"/>
        <dbReference type="ChEBI" id="CHEBI:29991"/>
        <dbReference type="ChEBI" id="CHEBI:30616"/>
        <dbReference type="ChEBI" id="CHEBI:33019"/>
        <dbReference type="ChEBI" id="CHEBI:58048"/>
        <dbReference type="ChEBI" id="CHEBI:58359"/>
        <dbReference type="ChEBI" id="CHEBI:456215"/>
        <dbReference type="EC" id="6.3.5.4"/>
    </reaction>
</comment>
<evidence type="ECO:0000256" key="3">
    <source>
        <dbReference type="ARBA" id="ARBA00012737"/>
    </source>
</evidence>
<gene>
    <name evidence="10" type="ORF">CWI75_14845</name>
</gene>
<protein>
    <recommendedName>
        <fullName evidence="3">asparagine synthase (glutamine-hydrolyzing)</fullName>
        <ecNumber evidence="3">6.3.5.4</ecNumber>
    </recommendedName>
</protein>
<dbReference type="RefSeq" id="WP_101522311.1">
    <property type="nucleotide sequence ID" value="NZ_PKLZ01000012.1"/>
</dbReference>
<dbReference type="SUPFAM" id="SSF56235">
    <property type="entry name" value="N-terminal nucleophile aminohydrolases (Ntn hydrolases)"/>
    <property type="match status" value="1"/>
</dbReference>
<feature type="site" description="Important for beta-aspartyl-AMP intermediate formation" evidence="7">
    <location>
        <position position="330"/>
    </location>
</feature>
<evidence type="ECO:0000256" key="5">
    <source>
        <dbReference type="ARBA" id="ARBA00022840"/>
    </source>
</evidence>
<keyword evidence="4" id="KW-0547">Nucleotide-binding</keyword>
<dbReference type="InterPro" id="IPR006426">
    <property type="entry name" value="Asn_synth_AEB"/>
</dbReference>
<feature type="domain" description="Glutamine amidotransferase type-2" evidence="9">
    <location>
        <begin position="81"/>
        <end position="133"/>
    </location>
</feature>
<sequence length="591" mass="66515">MWILTDETTPPPTGVRWLTFAAQPSRTNSTRLNIVTEHPSLLCEDDRFHAIVLGRLRPYGQDYGLEQPGTWFLEQFHGAPTHFYSKVAGFFAIILLDKDSGNIHLISDHVGSVPLYTATEANQWWITDSLKLLEPHLPAISKSLNAQAIYNYCFFHCIPSPGAIYKSFTKLQPGEQVDVDLTGKSTRRNLYKPPYNYSPAAPAILMAECRQVIRDAVRRNIAPATGAFLSGGLDSSTVAGMFAEQQPGAPTFAIGFHAEGYDESAYARTTARHFQTTHHEHYLQPAEISDNFSAVAGFFDEPFGNSSAMAAFICAQVARDHGVDVLLAGDGGDEIFAGNERYAKQKLFELWGRAPTALSGPLEALLSTQLGELPLLRKGRSYIEQASVPLPDRMDSWNFLNRFEPSHVFEESFLAKIDASTPSREKRSRYEQCPSQDPVERMMYLDWKFTLADNDLVKVSSMCRKAGVEVRYPLFEKEVVDFSCTIPARVKLPGSKLRNFYKNSFREFLPETTLNKEKHGFGLPFGLWMKEQPALQQLTDETLKKLKQRGIFRPDFIEDAITNHKSGHSGYFGELIWIMVSLEFWLASRSP</sequence>
<dbReference type="GO" id="GO:0005524">
    <property type="term" value="F:ATP binding"/>
    <property type="evidence" value="ECO:0007669"/>
    <property type="project" value="UniProtKB-KW"/>
</dbReference>
<dbReference type="Gene3D" id="3.60.20.10">
    <property type="entry name" value="Glutamine Phosphoribosylpyrophosphate, subunit 1, domain 1"/>
    <property type="match status" value="1"/>
</dbReference>
<evidence type="ECO:0000256" key="7">
    <source>
        <dbReference type="PIRSR" id="PIRSR001589-3"/>
    </source>
</evidence>
<dbReference type="InterPro" id="IPR017932">
    <property type="entry name" value="GATase_2_dom"/>
</dbReference>
<dbReference type="InterPro" id="IPR029055">
    <property type="entry name" value="Ntn_hydrolases_N"/>
</dbReference>
<evidence type="ECO:0000256" key="2">
    <source>
        <dbReference type="ARBA" id="ARBA00005752"/>
    </source>
</evidence>
<proteinExistence type="inferred from homology"/>
<feature type="domain" description="Asparagine synthetase" evidence="8">
    <location>
        <begin position="209"/>
        <end position="586"/>
    </location>
</feature>
<dbReference type="PIRSF" id="PIRSF001589">
    <property type="entry name" value="Asn_synthetase_glu-h"/>
    <property type="match status" value="1"/>
</dbReference>